<dbReference type="OrthoDB" id="504962at2"/>
<dbReference type="PROSITE" id="PS51272">
    <property type="entry name" value="SLH"/>
    <property type="match status" value="1"/>
</dbReference>
<evidence type="ECO:0000313" key="2">
    <source>
        <dbReference type="EMBL" id="BBI35671.1"/>
    </source>
</evidence>
<gene>
    <name evidence="2" type="ORF">KCTCHS21_50700</name>
</gene>
<keyword evidence="3" id="KW-1185">Reference proteome</keyword>
<feature type="domain" description="SLH" evidence="1">
    <location>
        <begin position="28"/>
        <end position="87"/>
    </location>
</feature>
<protein>
    <recommendedName>
        <fullName evidence="1">SLH domain-containing protein</fullName>
    </recommendedName>
</protein>
<evidence type="ECO:0000259" key="1">
    <source>
        <dbReference type="PROSITE" id="PS51272"/>
    </source>
</evidence>
<dbReference type="EMBL" id="AP019400">
    <property type="protein sequence ID" value="BBI35671.1"/>
    <property type="molecule type" value="Genomic_DNA"/>
</dbReference>
<reference evidence="2 3" key="1">
    <citation type="submission" date="2019-01" db="EMBL/GenBank/DDBJ databases">
        <title>Complete genome sequence of Cohnella hallensis HS21 isolated from Korean fir (Abies koreana) rhizospheric soil.</title>
        <authorList>
            <person name="Jiang L."/>
            <person name="Kang S.W."/>
            <person name="Kim S."/>
            <person name="Jung J."/>
            <person name="Kim C.Y."/>
            <person name="Kim D.H."/>
            <person name="Kim S.W."/>
            <person name="Lee J."/>
        </authorList>
    </citation>
    <scope>NUCLEOTIDE SEQUENCE [LARGE SCALE GENOMIC DNA]</scope>
    <source>
        <strain evidence="2 3">HS21</strain>
    </source>
</reference>
<dbReference type="Proteomes" id="UP000289856">
    <property type="component" value="Chromosome"/>
</dbReference>
<proteinExistence type="predicted"/>
<dbReference type="InterPro" id="IPR001119">
    <property type="entry name" value="SLH_dom"/>
</dbReference>
<dbReference type="KEGG" id="cohn:KCTCHS21_50700"/>
<organism evidence="2 3">
    <name type="scientific">Cohnella abietis</name>
    <dbReference type="NCBI Taxonomy" id="2507935"/>
    <lineage>
        <taxon>Bacteria</taxon>
        <taxon>Bacillati</taxon>
        <taxon>Bacillota</taxon>
        <taxon>Bacilli</taxon>
        <taxon>Bacillales</taxon>
        <taxon>Paenibacillaceae</taxon>
        <taxon>Cohnella</taxon>
    </lineage>
</organism>
<sequence length="127" mass="13532">MHRLVNSAISRAEFASLLVRAMGISEDNTSRFPDVKSTDWFAGAVNAAAKAGFVDGTFRPNANITSEQMAVMITHAMSFAGKKTNADARGLSVFTDSPFFSSWAKDVVAQSVSAGVIYGRTATTFSL</sequence>
<name>A0A3T1DBZ9_9BACL</name>
<dbReference type="Pfam" id="PF00395">
    <property type="entry name" value="SLH"/>
    <property type="match status" value="1"/>
</dbReference>
<dbReference type="AlphaFoldDB" id="A0A3T1DBZ9"/>
<accession>A0A3T1DBZ9</accession>
<evidence type="ECO:0000313" key="3">
    <source>
        <dbReference type="Proteomes" id="UP000289856"/>
    </source>
</evidence>